<protein>
    <submittedName>
        <fullName evidence="2">Uncharacterized protein</fullName>
    </submittedName>
</protein>
<dbReference type="AlphaFoldDB" id="A0A0C9UWK0"/>
<evidence type="ECO:0000256" key="1">
    <source>
        <dbReference type="SAM" id="MobiDB-lite"/>
    </source>
</evidence>
<feature type="compositionally biased region" description="Low complexity" evidence="1">
    <location>
        <begin position="82"/>
        <end position="101"/>
    </location>
</feature>
<proteinExistence type="predicted"/>
<feature type="compositionally biased region" description="Polar residues" evidence="1">
    <location>
        <begin position="50"/>
        <end position="61"/>
    </location>
</feature>
<dbReference type="Proteomes" id="UP000054279">
    <property type="component" value="Unassembled WGS sequence"/>
</dbReference>
<sequence>MAEWTLDDEDAQRGYDDLYYALESEEEEGSTSRTYLVSTDTAMEPVSPSDRLSGNSSSQNEVEALVCTSRVPTFAHTPIKHSISGSDSSSISSHLSSRPKSCSSPPLMTDSGGISEGNPTEYLNKEGGYEKPWWNRKLRHMLLKEEKIVNCVKAKPMFIYKGQLLGYTRNPQSWLDKSMLGGFNVSHSQLAHAKLIQTLVQDFQSKHQFIANASEEKLTDEVQGGPKMQELPLEFVSKQQLCTEVDICPDLSIDQQEQIKSIVQ</sequence>
<evidence type="ECO:0000313" key="3">
    <source>
        <dbReference type="Proteomes" id="UP000054279"/>
    </source>
</evidence>
<feature type="region of interest" description="Disordered" evidence="1">
    <location>
        <begin position="78"/>
        <end position="118"/>
    </location>
</feature>
<name>A0A0C9UWK0_SPHS4</name>
<organism evidence="2 3">
    <name type="scientific">Sphaerobolus stellatus (strain SS14)</name>
    <dbReference type="NCBI Taxonomy" id="990650"/>
    <lineage>
        <taxon>Eukaryota</taxon>
        <taxon>Fungi</taxon>
        <taxon>Dikarya</taxon>
        <taxon>Basidiomycota</taxon>
        <taxon>Agaricomycotina</taxon>
        <taxon>Agaricomycetes</taxon>
        <taxon>Phallomycetidae</taxon>
        <taxon>Geastrales</taxon>
        <taxon>Sphaerobolaceae</taxon>
        <taxon>Sphaerobolus</taxon>
    </lineage>
</organism>
<keyword evidence="3" id="KW-1185">Reference proteome</keyword>
<gene>
    <name evidence="2" type="ORF">M422DRAFT_54049</name>
</gene>
<accession>A0A0C9UWK0</accession>
<dbReference type="HOGENOM" id="CLU_1054377_0_0_1"/>
<evidence type="ECO:0000313" key="2">
    <source>
        <dbReference type="EMBL" id="KIJ29701.1"/>
    </source>
</evidence>
<dbReference type="EMBL" id="KN837277">
    <property type="protein sequence ID" value="KIJ29701.1"/>
    <property type="molecule type" value="Genomic_DNA"/>
</dbReference>
<feature type="region of interest" description="Disordered" evidence="1">
    <location>
        <begin position="22"/>
        <end position="63"/>
    </location>
</feature>
<reference evidence="2 3" key="1">
    <citation type="submission" date="2014-06" db="EMBL/GenBank/DDBJ databases">
        <title>Evolutionary Origins and Diversification of the Mycorrhizal Mutualists.</title>
        <authorList>
            <consortium name="DOE Joint Genome Institute"/>
            <consortium name="Mycorrhizal Genomics Consortium"/>
            <person name="Kohler A."/>
            <person name="Kuo A."/>
            <person name="Nagy L.G."/>
            <person name="Floudas D."/>
            <person name="Copeland A."/>
            <person name="Barry K.W."/>
            <person name="Cichocki N."/>
            <person name="Veneault-Fourrey C."/>
            <person name="LaButti K."/>
            <person name="Lindquist E.A."/>
            <person name="Lipzen A."/>
            <person name="Lundell T."/>
            <person name="Morin E."/>
            <person name="Murat C."/>
            <person name="Riley R."/>
            <person name="Ohm R."/>
            <person name="Sun H."/>
            <person name="Tunlid A."/>
            <person name="Henrissat B."/>
            <person name="Grigoriev I.V."/>
            <person name="Hibbett D.S."/>
            <person name="Martin F."/>
        </authorList>
    </citation>
    <scope>NUCLEOTIDE SEQUENCE [LARGE SCALE GENOMIC DNA]</scope>
    <source>
        <strain evidence="2 3">SS14</strain>
    </source>
</reference>